<dbReference type="Proteomes" id="UP001177021">
    <property type="component" value="Unassembled WGS sequence"/>
</dbReference>
<accession>A0ACB0K6Z5</accession>
<reference evidence="1" key="1">
    <citation type="submission" date="2023-10" db="EMBL/GenBank/DDBJ databases">
        <authorList>
            <person name="Rodriguez Cubillos JULIANA M."/>
            <person name="De Vega J."/>
        </authorList>
    </citation>
    <scope>NUCLEOTIDE SEQUENCE</scope>
</reference>
<sequence>MAKKLHMAEKLDKSISWNIRDEVKNKKKNNNNNNINKILISINIVGSSGPLTIVVKENDVVCDVIDKALKSYARQERLPILGSNVSDFAIYPSNDVSHALSPSETIGSFGTWKFVLCEKQPSPTKTKERSKMMAQKGSGSWKSFSFKKVRSALDCVAMGGRV</sequence>
<dbReference type="EMBL" id="CASHSV030000206">
    <property type="protein sequence ID" value="CAJ2653104.1"/>
    <property type="molecule type" value="Genomic_DNA"/>
</dbReference>
<comment type="caution">
    <text evidence="1">The sequence shown here is derived from an EMBL/GenBank/DDBJ whole genome shotgun (WGS) entry which is preliminary data.</text>
</comment>
<proteinExistence type="predicted"/>
<keyword evidence="2" id="KW-1185">Reference proteome</keyword>
<organism evidence="1 2">
    <name type="scientific">Trifolium pratense</name>
    <name type="common">Red clover</name>
    <dbReference type="NCBI Taxonomy" id="57577"/>
    <lineage>
        <taxon>Eukaryota</taxon>
        <taxon>Viridiplantae</taxon>
        <taxon>Streptophyta</taxon>
        <taxon>Embryophyta</taxon>
        <taxon>Tracheophyta</taxon>
        <taxon>Spermatophyta</taxon>
        <taxon>Magnoliopsida</taxon>
        <taxon>eudicotyledons</taxon>
        <taxon>Gunneridae</taxon>
        <taxon>Pentapetalae</taxon>
        <taxon>rosids</taxon>
        <taxon>fabids</taxon>
        <taxon>Fabales</taxon>
        <taxon>Fabaceae</taxon>
        <taxon>Papilionoideae</taxon>
        <taxon>50 kb inversion clade</taxon>
        <taxon>NPAAA clade</taxon>
        <taxon>Hologalegina</taxon>
        <taxon>IRL clade</taxon>
        <taxon>Trifolieae</taxon>
        <taxon>Trifolium</taxon>
    </lineage>
</organism>
<gene>
    <name evidence="1" type="ORF">MILVUS5_LOCUS20496</name>
</gene>
<protein>
    <submittedName>
        <fullName evidence="1">Uncharacterized protein</fullName>
    </submittedName>
</protein>
<name>A0ACB0K6Z5_TRIPR</name>
<evidence type="ECO:0000313" key="2">
    <source>
        <dbReference type="Proteomes" id="UP001177021"/>
    </source>
</evidence>
<evidence type="ECO:0000313" key="1">
    <source>
        <dbReference type="EMBL" id="CAJ2653104.1"/>
    </source>
</evidence>